<protein>
    <submittedName>
        <fullName evidence="1">Uncharacterized protein</fullName>
    </submittedName>
</protein>
<evidence type="ECO:0000313" key="1">
    <source>
        <dbReference type="EMBL" id="TYB41888.1"/>
    </source>
</evidence>
<evidence type="ECO:0000313" key="2">
    <source>
        <dbReference type="Proteomes" id="UP000323380"/>
    </source>
</evidence>
<comment type="caution">
    <text evidence="1">The sequence shown here is derived from an EMBL/GenBank/DDBJ whole genome shotgun (WGS) entry which is preliminary data.</text>
</comment>
<dbReference type="AlphaFoldDB" id="A0A5D0NBV9"/>
<proteinExistence type="predicted"/>
<dbReference type="EMBL" id="VSFG01000009">
    <property type="protein sequence ID" value="TYB41888.1"/>
    <property type="molecule type" value="Genomic_DNA"/>
</dbReference>
<name>A0A5D0NBV9_9ACTN</name>
<dbReference type="Proteomes" id="UP000323380">
    <property type="component" value="Unassembled WGS sequence"/>
</dbReference>
<dbReference type="STRING" id="1220554.GCA_001552135_01081"/>
<organism evidence="1 2">
    <name type="scientific">Actinomadura chibensis</name>
    <dbReference type="NCBI Taxonomy" id="392828"/>
    <lineage>
        <taxon>Bacteria</taxon>
        <taxon>Bacillati</taxon>
        <taxon>Actinomycetota</taxon>
        <taxon>Actinomycetes</taxon>
        <taxon>Streptosporangiales</taxon>
        <taxon>Thermomonosporaceae</taxon>
        <taxon>Actinomadura</taxon>
    </lineage>
</organism>
<gene>
    <name evidence="1" type="ORF">FXF69_33710</name>
</gene>
<keyword evidence="2" id="KW-1185">Reference proteome</keyword>
<reference evidence="1 2" key="1">
    <citation type="submission" date="2019-08" db="EMBL/GenBank/DDBJ databases">
        <title>Actinomadura sp. nov. CYP1-5 isolated from mountain soil.</title>
        <authorList>
            <person name="Songsumanus A."/>
            <person name="Kuncharoen N."/>
            <person name="Kudo T."/>
            <person name="Yuki M."/>
            <person name="Igarashi Y."/>
            <person name="Tanasupawat S."/>
        </authorList>
    </citation>
    <scope>NUCLEOTIDE SEQUENCE [LARGE SCALE GENOMIC DNA]</scope>
    <source>
        <strain evidence="1 2">JCM 14158</strain>
    </source>
</reference>
<dbReference type="RefSeq" id="WP_148344686.1">
    <property type="nucleotide sequence ID" value="NZ_VSFG01000009.1"/>
</dbReference>
<sequence length="238" mass="26840">MLAHVKERESDWASKDAKAAGLSRRQAAIGCAKADVVHWLHRDRGLLDCARTAQALSFEDAPDEPAQGLVLRRVAEHLGPRLMDEFQQWARRTHFWCELLAQMARTLAEYEQIRGRIFRRLEDILQQRDEQALPDALRDAGAIGSAVQWSWRYVLASVVAASGAGSLATLLAAGDVQRLLWPIRVIAVLMCPDASRHAAVRQHCWEPIVRLARAEVRDTVRERLAGAFGDDPWFRPEH</sequence>
<accession>A0A5D0NBV9</accession>